<protein>
    <submittedName>
        <fullName evidence="2">mRNA splicing factor snRNPG</fullName>
    </submittedName>
</protein>
<dbReference type="AlphaFoldDB" id="A0A0H5BL24"/>
<dbReference type="InterPro" id="IPR001163">
    <property type="entry name" value="Sm_dom_euk/arc"/>
</dbReference>
<feature type="domain" description="Sm" evidence="1">
    <location>
        <begin position="9"/>
        <end position="57"/>
    </location>
</feature>
<keyword evidence="2" id="KW-0542">Nucleomorph</keyword>
<name>A0A0H5BL24_9EUKA</name>
<accession>A0A0H5BL24</accession>
<gene>
    <name evidence="2" type="primary">snRNPG</name>
</gene>
<organism evidence="2">
    <name type="scientific">Lotharella vacuolata</name>
    <dbReference type="NCBI Taxonomy" id="74820"/>
    <lineage>
        <taxon>Eukaryota</taxon>
        <taxon>Sar</taxon>
        <taxon>Rhizaria</taxon>
        <taxon>Cercozoa</taxon>
        <taxon>Chlorarachniophyceae</taxon>
        <taxon>Lotharella</taxon>
    </lineage>
</organism>
<dbReference type="InterPro" id="IPR010920">
    <property type="entry name" value="LSM_dom_sf"/>
</dbReference>
<sequence length="74" mass="8826">MVILNQIPDLKHFMEKEVLVITKFGYKCKGIMRGFDHFLNIILEVKIKSKNDHLSEIMVKKIKIDVKRKLDYYS</sequence>
<evidence type="ECO:0000313" key="2">
    <source>
        <dbReference type="EMBL" id="BAS01537.1"/>
    </source>
</evidence>
<dbReference type="EMBL" id="AB996600">
    <property type="protein sequence ID" value="BAS01537.1"/>
    <property type="molecule type" value="Genomic_DNA"/>
</dbReference>
<evidence type="ECO:0000259" key="1">
    <source>
        <dbReference type="Pfam" id="PF01423"/>
    </source>
</evidence>
<geneLocation type="nucleomorph" evidence="2"/>
<dbReference type="Gene3D" id="2.30.30.100">
    <property type="match status" value="1"/>
</dbReference>
<dbReference type="Pfam" id="PF01423">
    <property type="entry name" value="LSM"/>
    <property type="match status" value="1"/>
</dbReference>
<proteinExistence type="predicted"/>
<dbReference type="SUPFAM" id="SSF50182">
    <property type="entry name" value="Sm-like ribonucleoproteins"/>
    <property type="match status" value="1"/>
</dbReference>
<reference evidence="2" key="1">
    <citation type="journal article" date="2015" name="Genome Biol. Evol.">
        <title>Nucleomorph Genome Sequences of Two Chlorarachniophytes, Amorphochlora amoebiformis and Lotharella vacuolata.</title>
        <authorList>
            <person name="Suzuki S."/>
            <person name="Shirato S."/>
            <person name="Hirakawa Y."/>
            <person name="Ishida K."/>
        </authorList>
    </citation>
    <scope>NUCLEOTIDE SEQUENCE</scope>
    <source>
        <strain evidence="2">CCMP240</strain>
    </source>
</reference>